<comment type="caution">
    <text evidence="6">The sequence shown here is derived from an EMBL/GenBank/DDBJ whole genome shotgun (WGS) entry which is preliminary data.</text>
</comment>
<evidence type="ECO:0000313" key="7">
    <source>
        <dbReference type="Proteomes" id="UP000271974"/>
    </source>
</evidence>
<accession>A0A3S0ZLW7</accession>
<dbReference type="PROSITE" id="PS00122">
    <property type="entry name" value="CARBOXYLESTERASE_B_1"/>
    <property type="match status" value="1"/>
</dbReference>
<dbReference type="Proteomes" id="UP000271974">
    <property type="component" value="Unassembled WGS sequence"/>
</dbReference>
<dbReference type="EMBL" id="RQTK01001411">
    <property type="protein sequence ID" value="RUS70428.1"/>
    <property type="molecule type" value="Genomic_DNA"/>
</dbReference>
<dbReference type="PANTHER" id="PTHR43903">
    <property type="entry name" value="NEUROLIGIN"/>
    <property type="match status" value="1"/>
</dbReference>
<evidence type="ECO:0000256" key="4">
    <source>
        <dbReference type="SAM" id="Phobius"/>
    </source>
</evidence>
<feature type="domain" description="Carboxylesterase type B" evidence="5">
    <location>
        <begin position="11"/>
        <end position="172"/>
    </location>
</feature>
<sequence>HQQRRARGDNHRKRKSVLVFVHGGSYHHGMGAMLEGSHLAARDIIVVTFNYRLGALGNYGLRDQVLALRWVKDNIWHFGGDPTSVTLDGHSAGGCTVGLLALLPVAKGLFRRVIQQSGSPFSHWAITRRPSSPNLVFKLFTASLGCYGNGTAEVKACLKNVSSERMEEFVSSSPAVSNMVGAGFNVYTFLPFRYILHLCNTLSPPLPLPLPRPTCTCACLCVCMCPGVVHGSELFYLSGQPFWESRRHDTAGRTMASRLLHLWASFVTDGVPSLAPVDDFRMPKFTRESPIYTQMTSEHGRCVLKVGRGFKADKMAFWNRQVPLMYQEQLRQEIRLLEAQPSLPPLCTELSCGGQPAGVQPSPRSSLTSMSGHWALVTACLGQSALLVLLSVCYCHVRREVAALRRQAGLGTGL</sequence>
<reference evidence="6 7" key="1">
    <citation type="submission" date="2019-01" db="EMBL/GenBank/DDBJ databases">
        <title>A draft genome assembly of the solar-powered sea slug Elysia chlorotica.</title>
        <authorList>
            <person name="Cai H."/>
            <person name="Li Q."/>
            <person name="Fang X."/>
            <person name="Li J."/>
            <person name="Curtis N.E."/>
            <person name="Altenburger A."/>
            <person name="Shibata T."/>
            <person name="Feng M."/>
            <person name="Maeda T."/>
            <person name="Schwartz J.A."/>
            <person name="Shigenobu S."/>
            <person name="Lundholm N."/>
            <person name="Nishiyama T."/>
            <person name="Yang H."/>
            <person name="Hasebe M."/>
            <person name="Li S."/>
            <person name="Pierce S.K."/>
            <person name="Wang J."/>
        </authorList>
    </citation>
    <scope>NUCLEOTIDE SEQUENCE [LARGE SCALE GENOMIC DNA]</scope>
    <source>
        <strain evidence="6">EC2010</strain>
        <tissue evidence="6">Whole organism of an adult</tissue>
    </source>
</reference>
<proteinExistence type="inferred from homology"/>
<gene>
    <name evidence="6" type="ORF">EGW08_021811</name>
</gene>
<evidence type="ECO:0000313" key="6">
    <source>
        <dbReference type="EMBL" id="RUS70428.1"/>
    </source>
</evidence>
<name>A0A3S0ZLW7_ELYCH</name>
<evidence type="ECO:0000256" key="2">
    <source>
        <dbReference type="ARBA" id="ARBA00022801"/>
    </source>
</evidence>
<feature type="transmembrane region" description="Helical" evidence="4">
    <location>
        <begin position="374"/>
        <end position="397"/>
    </location>
</feature>
<dbReference type="Pfam" id="PF00135">
    <property type="entry name" value="COesterase"/>
    <property type="match status" value="2"/>
</dbReference>
<dbReference type="InterPro" id="IPR019826">
    <property type="entry name" value="Carboxylesterase_B_AS"/>
</dbReference>
<evidence type="ECO:0000256" key="3">
    <source>
        <dbReference type="RuleBase" id="RU361235"/>
    </source>
</evidence>
<feature type="domain" description="Carboxylesterase type B" evidence="5">
    <location>
        <begin position="227"/>
        <end position="318"/>
    </location>
</feature>
<keyword evidence="4" id="KW-0472">Membrane</keyword>
<evidence type="ECO:0000256" key="1">
    <source>
        <dbReference type="ARBA" id="ARBA00005964"/>
    </source>
</evidence>
<dbReference type="OrthoDB" id="19653at2759"/>
<dbReference type="STRING" id="188477.A0A3S0ZLW7"/>
<feature type="non-terminal residue" evidence="6">
    <location>
        <position position="1"/>
    </location>
</feature>
<keyword evidence="4" id="KW-1133">Transmembrane helix</keyword>
<organism evidence="6 7">
    <name type="scientific">Elysia chlorotica</name>
    <name type="common">Eastern emerald elysia</name>
    <name type="synonym">Sea slug</name>
    <dbReference type="NCBI Taxonomy" id="188477"/>
    <lineage>
        <taxon>Eukaryota</taxon>
        <taxon>Metazoa</taxon>
        <taxon>Spiralia</taxon>
        <taxon>Lophotrochozoa</taxon>
        <taxon>Mollusca</taxon>
        <taxon>Gastropoda</taxon>
        <taxon>Heterobranchia</taxon>
        <taxon>Euthyneura</taxon>
        <taxon>Panpulmonata</taxon>
        <taxon>Sacoglossa</taxon>
        <taxon>Placobranchoidea</taxon>
        <taxon>Plakobranchidae</taxon>
        <taxon>Elysia</taxon>
    </lineage>
</organism>
<keyword evidence="4" id="KW-0812">Transmembrane</keyword>
<dbReference type="AlphaFoldDB" id="A0A3S0ZLW7"/>
<dbReference type="InterPro" id="IPR002018">
    <property type="entry name" value="CarbesteraseB"/>
</dbReference>
<keyword evidence="7" id="KW-1185">Reference proteome</keyword>
<dbReference type="GO" id="GO:0016787">
    <property type="term" value="F:hydrolase activity"/>
    <property type="evidence" value="ECO:0007669"/>
    <property type="project" value="UniProtKB-KW"/>
</dbReference>
<dbReference type="InterPro" id="IPR029058">
    <property type="entry name" value="AB_hydrolase_fold"/>
</dbReference>
<keyword evidence="2 3" id="KW-0378">Hydrolase</keyword>
<dbReference type="Gene3D" id="3.40.50.1820">
    <property type="entry name" value="alpha/beta hydrolase"/>
    <property type="match status" value="2"/>
</dbReference>
<comment type="similarity">
    <text evidence="1 3">Belongs to the type-B carboxylesterase/lipase family.</text>
</comment>
<dbReference type="EC" id="3.1.1.-" evidence="3"/>
<dbReference type="SUPFAM" id="SSF53474">
    <property type="entry name" value="alpha/beta-Hydrolases"/>
    <property type="match status" value="1"/>
</dbReference>
<evidence type="ECO:0000259" key="5">
    <source>
        <dbReference type="Pfam" id="PF00135"/>
    </source>
</evidence>
<protein>
    <recommendedName>
        <fullName evidence="3">Carboxylic ester hydrolase</fullName>
        <ecNumber evidence="3">3.1.1.-</ecNumber>
    </recommendedName>
</protein>
<dbReference type="InterPro" id="IPR051093">
    <property type="entry name" value="Neuroligin/BSAL"/>
</dbReference>